<dbReference type="PANTHER" id="PTHR30429">
    <property type="entry name" value="D-METHIONINE-BINDING LIPOPROTEIN METQ"/>
    <property type="match status" value="1"/>
</dbReference>
<keyword evidence="5" id="KW-0564">Palmitate</keyword>
<dbReference type="Gene3D" id="3.40.190.10">
    <property type="entry name" value="Periplasmic binding protein-like II"/>
    <property type="match status" value="2"/>
</dbReference>
<evidence type="ECO:0000313" key="9">
    <source>
        <dbReference type="Proteomes" id="UP001220962"/>
    </source>
</evidence>
<dbReference type="GO" id="GO:0016020">
    <property type="term" value="C:membrane"/>
    <property type="evidence" value="ECO:0007669"/>
    <property type="project" value="UniProtKB-SubCell"/>
</dbReference>
<comment type="similarity">
    <text evidence="2">Belongs to the NlpA lipoprotein family.</text>
</comment>
<feature type="chain" id="PRO_5044027758" evidence="7">
    <location>
        <begin position="23"/>
        <end position="280"/>
    </location>
</feature>
<dbReference type="Proteomes" id="UP001220962">
    <property type="component" value="Chromosome"/>
</dbReference>
<evidence type="ECO:0000256" key="6">
    <source>
        <dbReference type="ARBA" id="ARBA00023288"/>
    </source>
</evidence>
<feature type="signal peptide" evidence="7">
    <location>
        <begin position="1"/>
        <end position="22"/>
    </location>
</feature>
<keyword evidence="4" id="KW-0472">Membrane</keyword>
<accession>A0AAX3N2W5</accession>
<sequence length="280" mass="31297">MNMKKKKFHLLALLAVLSLLLAACGDHLVEENSNDISKENIDEDQQIVIAGTEGAGKQFIDKTIKDLFEKQGYTLQVTEITDPSEAATKLAEGSIDAYINTFMDNRKEQLTTLTSVPTEPLALYSNTFKDDDQIADGTTVIIPEEPLMQSRALMMLEDENLIGIRKGASLSEMSVETDVTDNPKNLKFEKASIDQLSDRIKNEALIAAPLHIAVDAGLTEQEALDVEDVPGQFMDQLVVRSKDQGTNFARSLKEHFQSTEFRKLIDEHFPGYDEPEWMED</sequence>
<evidence type="ECO:0000256" key="4">
    <source>
        <dbReference type="ARBA" id="ARBA00023136"/>
    </source>
</evidence>
<evidence type="ECO:0000256" key="5">
    <source>
        <dbReference type="ARBA" id="ARBA00023139"/>
    </source>
</evidence>
<evidence type="ECO:0000256" key="1">
    <source>
        <dbReference type="ARBA" id="ARBA00004635"/>
    </source>
</evidence>
<evidence type="ECO:0000256" key="3">
    <source>
        <dbReference type="ARBA" id="ARBA00022729"/>
    </source>
</evidence>
<proteinExistence type="inferred from homology"/>
<keyword evidence="6" id="KW-0449">Lipoprotein</keyword>
<evidence type="ECO:0000313" key="8">
    <source>
        <dbReference type="EMBL" id="WDH83937.1"/>
    </source>
</evidence>
<dbReference type="PANTHER" id="PTHR30429:SF0">
    <property type="entry name" value="METHIONINE-BINDING LIPOPROTEIN METQ"/>
    <property type="match status" value="1"/>
</dbReference>
<name>A0AAX3N2W5_9BACL</name>
<organism evidence="8 9">
    <name type="scientific">Paenibacillus urinalis</name>
    <dbReference type="NCBI Taxonomy" id="521520"/>
    <lineage>
        <taxon>Bacteria</taxon>
        <taxon>Bacillati</taxon>
        <taxon>Bacillota</taxon>
        <taxon>Bacilli</taxon>
        <taxon>Bacillales</taxon>
        <taxon>Paenibacillaceae</taxon>
        <taxon>Paenibacillus</taxon>
    </lineage>
</organism>
<comment type="subcellular location">
    <subcellularLocation>
        <location evidence="1">Membrane</location>
        <topology evidence="1">Lipid-anchor</topology>
    </subcellularLocation>
</comment>
<dbReference type="AlphaFoldDB" id="A0AAX3N2W5"/>
<protein>
    <submittedName>
        <fullName evidence="8">MetQ/NlpA family ABC transporter substrate-binding protein</fullName>
    </submittedName>
</protein>
<dbReference type="EMBL" id="CP118101">
    <property type="protein sequence ID" value="WDH83937.1"/>
    <property type="molecule type" value="Genomic_DNA"/>
</dbReference>
<reference evidence="8" key="1">
    <citation type="submission" date="2023-02" db="EMBL/GenBank/DDBJ databases">
        <title>Pathogen: clinical or host-associated sample.</title>
        <authorList>
            <person name="Hergert J."/>
            <person name="Casey R."/>
            <person name="Wagner J."/>
            <person name="Young E.L."/>
            <person name="Oakeson K.F."/>
        </authorList>
    </citation>
    <scope>NUCLEOTIDE SEQUENCE</scope>
    <source>
        <strain evidence="8">2022CK-00830</strain>
    </source>
</reference>
<dbReference type="Pfam" id="PF03180">
    <property type="entry name" value="Lipoprotein_9"/>
    <property type="match status" value="1"/>
</dbReference>
<dbReference type="SUPFAM" id="SSF53850">
    <property type="entry name" value="Periplasmic binding protein-like II"/>
    <property type="match status" value="1"/>
</dbReference>
<evidence type="ECO:0000256" key="2">
    <source>
        <dbReference type="ARBA" id="ARBA00008973"/>
    </source>
</evidence>
<dbReference type="InterPro" id="IPR004872">
    <property type="entry name" value="Lipoprotein_NlpA"/>
</dbReference>
<evidence type="ECO:0000256" key="7">
    <source>
        <dbReference type="SAM" id="SignalP"/>
    </source>
</evidence>
<dbReference type="PROSITE" id="PS51257">
    <property type="entry name" value="PROKAR_LIPOPROTEIN"/>
    <property type="match status" value="1"/>
</dbReference>
<gene>
    <name evidence="8" type="ORF">PUW23_06895</name>
</gene>
<dbReference type="RefSeq" id="WP_274359709.1">
    <property type="nucleotide sequence ID" value="NZ_CP118101.1"/>
</dbReference>
<keyword evidence="3 7" id="KW-0732">Signal</keyword>